<proteinExistence type="predicted"/>
<protein>
    <recommendedName>
        <fullName evidence="3">HK97 gp10 family phage protein</fullName>
    </recommendedName>
</protein>
<dbReference type="EMBL" id="AP024525">
    <property type="protein sequence ID" value="BCT75539.1"/>
    <property type="molecule type" value="Genomic_DNA"/>
</dbReference>
<gene>
    <name evidence="1" type="ORF">SCMU_13810</name>
</gene>
<name>A0ABM7PTG6_SINCY</name>
<evidence type="ECO:0000313" key="2">
    <source>
        <dbReference type="Proteomes" id="UP001319861"/>
    </source>
</evidence>
<evidence type="ECO:0008006" key="3">
    <source>
        <dbReference type="Google" id="ProtNLM"/>
    </source>
</evidence>
<sequence length="141" mass="14707">MGAFLEMGMLGVSEFRAAVAAMDAAISAGSREIVSLAAARVITDAQSNFVGSHRKGAPHVGGDRPNVVSGTLRRSIRGDGMRMDALGSWTTRVGPQTVYARAIELGNPHSHSGAYPYFGPAVLKNRGLITAIAIGAWSKAI</sequence>
<evidence type="ECO:0000313" key="1">
    <source>
        <dbReference type="EMBL" id="BCT75539.1"/>
    </source>
</evidence>
<dbReference type="Proteomes" id="UP001319861">
    <property type="component" value="Chromosome"/>
</dbReference>
<reference evidence="1 2" key="1">
    <citation type="journal article" date="2021" name="J. Biosci. Bioeng.">
        <title>Identification and characterization of a chc gene cluster responsible for the aromatization pathway of cyclohexanecarboxylate degradation in Sinomonas cyclohexanicum ATCC 51369.</title>
        <authorList>
            <person name="Yamamoto T."/>
            <person name="Hasegawa Y."/>
            <person name="Lau P.C.K."/>
            <person name="Iwaki H."/>
        </authorList>
    </citation>
    <scope>NUCLEOTIDE SEQUENCE [LARGE SCALE GENOMIC DNA]</scope>
    <source>
        <strain evidence="1 2">ATCC 51369</strain>
    </source>
</reference>
<keyword evidence="2" id="KW-1185">Reference proteome</keyword>
<organism evidence="1 2">
    <name type="scientific">Sinomonas cyclohexanicum</name>
    <name type="common">Corynebacterium cyclohexanicum</name>
    <dbReference type="NCBI Taxonomy" id="322009"/>
    <lineage>
        <taxon>Bacteria</taxon>
        <taxon>Bacillati</taxon>
        <taxon>Actinomycetota</taxon>
        <taxon>Actinomycetes</taxon>
        <taxon>Micrococcales</taxon>
        <taxon>Micrococcaceae</taxon>
        <taxon>Sinomonas</taxon>
    </lineage>
</organism>
<accession>A0ABM7PTG6</accession>
<dbReference type="RefSeq" id="WP_229232270.1">
    <property type="nucleotide sequence ID" value="NZ_AP024525.1"/>
</dbReference>